<dbReference type="EMBL" id="MLHO01000048">
    <property type="protein sequence ID" value="OOF54571.1"/>
    <property type="molecule type" value="Genomic_DNA"/>
</dbReference>
<organism evidence="2 3">
    <name type="scientific">Rodentibacter genomosp. 2</name>
    <dbReference type="NCBI Taxonomy" id="1908266"/>
    <lineage>
        <taxon>Bacteria</taxon>
        <taxon>Pseudomonadati</taxon>
        <taxon>Pseudomonadota</taxon>
        <taxon>Gammaproteobacteria</taxon>
        <taxon>Pasteurellales</taxon>
        <taxon>Pasteurellaceae</taxon>
        <taxon>Rodentibacter</taxon>
    </lineage>
</organism>
<dbReference type="InterPro" id="IPR046864">
    <property type="entry name" value="VasX_N"/>
</dbReference>
<evidence type="ECO:0000313" key="2">
    <source>
        <dbReference type="EMBL" id="OOF54571.1"/>
    </source>
</evidence>
<reference evidence="2 3" key="1">
    <citation type="submission" date="2016-10" db="EMBL/GenBank/DDBJ databases">
        <title>Rodentibacter gen. nov. and new species.</title>
        <authorList>
            <person name="Christensen H."/>
        </authorList>
    </citation>
    <scope>NUCLEOTIDE SEQUENCE [LARGE SCALE GENOMIC DNA]</scope>
    <source>
        <strain evidence="2 3">1996246016</strain>
    </source>
</reference>
<protein>
    <recommendedName>
        <fullName evidence="1">Toxin VasX N-terminal region domain-containing protein</fullName>
    </recommendedName>
</protein>
<sequence>MSKNESVKMPLAKSVDSITKPCETCYVIYPTRLVLTNNALEKTRLGYVSEPPEGLKSSDYELRRLRNGFVYIFTTYIPTEATAKASLAVGKAWYIYHYRSPETKPIDRSYNHSFDTPLDYHFRQFFCKDEDLSNEWHSEKGKDKPYIELNTYITEIEIGYSDFELPISFLKELEKLPDLRKLWFRKVNIQTIKKTQRLLILTS</sequence>
<name>A0A1V3JCW0_9PAST</name>
<evidence type="ECO:0000259" key="1">
    <source>
        <dbReference type="Pfam" id="PF20249"/>
    </source>
</evidence>
<evidence type="ECO:0000313" key="3">
    <source>
        <dbReference type="Proteomes" id="UP000188541"/>
    </source>
</evidence>
<feature type="domain" description="Toxin VasX N-terminal region" evidence="1">
    <location>
        <begin position="21"/>
        <end position="192"/>
    </location>
</feature>
<dbReference type="Pfam" id="PF20249">
    <property type="entry name" value="VasX_N"/>
    <property type="match status" value="1"/>
</dbReference>
<accession>A0A1V3JCW0</accession>
<comment type="caution">
    <text evidence="2">The sequence shown here is derived from an EMBL/GenBank/DDBJ whole genome shotgun (WGS) entry which is preliminary data.</text>
</comment>
<dbReference type="RefSeq" id="WP_077551400.1">
    <property type="nucleotide sequence ID" value="NZ_MLHO01000048.1"/>
</dbReference>
<dbReference type="AlphaFoldDB" id="A0A1V3JCW0"/>
<keyword evidence="3" id="KW-1185">Reference proteome</keyword>
<gene>
    <name evidence="2" type="ORF">BKK55_08790</name>
</gene>
<proteinExistence type="predicted"/>
<dbReference type="OrthoDB" id="5692708at2"/>
<dbReference type="Proteomes" id="UP000188541">
    <property type="component" value="Unassembled WGS sequence"/>
</dbReference>
<dbReference type="STRING" id="1908266.BKK55_08790"/>